<dbReference type="PIRSF" id="PIRSF012641">
    <property type="entry name" value="UCP012641"/>
    <property type="match status" value="1"/>
</dbReference>
<evidence type="ECO:0000313" key="2">
    <source>
        <dbReference type="EMBL" id="SAL54505.1"/>
    </source>
</evidence>
<accession>A0A158ID43</accession>
<feature type="domain" description="Zinc-ribbon" evidence="1">
    <location>
        <begin position="4"/>
        <end position="96"/>
    </location>
</feature>
<dbReference type="Proteomes" id="UP000054977">
    <property type="component" value="Unassembled WGS sequence"/>
</dbReference>
<evidence type="ECO:0000313" key="3">
    <source>
        <dbReference type="Proteomes" id="UP000054977"/>
    </source>
</evidence>
<dbReference type="RefSeq" id="WP_087669346.1">
    <property type="nucleotide sequence ID" value="NZ_FCNW02000030.1"/>
</dbReference>
<dbReference type="Pfam" id="PF10005">
    <property type="entry name" value="Zn_ribbon_DZR_6"/>
    <property type="match status" value="1"/>
</dbReference>
<protein>
    <recommendedName>
        <fullName evidence="1">Zinc-ribbon domain-containing protein</fullName>
    </recommendedName>
</protein>
<keyword evidence="3" id="KW-1185">Reference proteome</keyword>
<dbReference type="OrthoDB" id="256753at2"/>
<dbReference type="InterPro" id="IPR011201">
    <property type="entry name" value="Zinc-ribbon_6_bact"/>
</dbReference>
<reference evidence="2" key="1">
    <citation type="submission" date="2016-01" db="EMBL/GenBank/DDBJ databases">
        <authorList>
            <person name="Peeters C."/>
        </authorList>
    </citation>
    <scope>NUCLEOTIDE SEQUENCE [LARGE SCALE GENOMIC DNA]</scope>
    <source>
        <strain evidence="2">LMG 22934</strain>
    </source>
</reference>
<sequence length="351" mass="40051">MKTFHCTSCGHLIFFENVRCERCGIALGFIPETSDMSAFEKAKDGSWEMKPGASDVRYKPCRNYAVEKICNWMVPASSADPLCHSCRLTAVIPNLKARRRRYYWFRMEAAKRRLLYTLAALGLRVDTREEDPNAGLQFEFLENRRGNKVLTGHDNGLITMNIAEANDVRRERVRVAMGEPYRTLLGHFRHEIGHYYFDRLVAGTPHLRSFRALFGDERVSYSEALERHYRMGAPADWGATHVSAYATMHPWEDWAETWAHYLHIVDTIDTAQACGIGMTPANPRDPKFAAQALAGPPSFDSLMKQWFPLTYAMNSLNRSLGMPDPYPFALAPAAVKKLRFVHRVIEAKVSR</sequence>
<gene>
    <name evidence="2" type="ORF">AWB65_04624</name>
</gene>
<dbReference type="STRING" id="326474.AWB65_04624"/>
<comment type="caution">
    <text evidence="2">The sequence shown here is derived from an EMBL/GenBank/DDBJ whole genome shotgun (WGS) entry which is preliminary data.</text>
</comment>
<evidence type="ECO:0000259" key="1">
    <source>
        <dbReference type="Pfam" id="PF10005"/>
    </source>
</evidence>
<dbReference type="AlphaFoldDB" id="A0A158ID43"/>
<dbReference type="EMBL" id="FCNW02000030">
    <property type="protein sequence ID" value="SAL54505.1"/>
    <property type="molecule type" value="Genomic_DNA"/>
</dbReference>
<name>A0A158ID43_9BURK</name>
<dbReference type="Pfam" id="PF15887">
    <property type="entry name" value="Peptidase_Mx"/>
    <property type="match status" value="1"/>
</dbReference>
<proteinExistence type="predicted"/>
<dbReference type="InterPro" id="IPR031321">
    <property type="entry name" value="UCP012641"/>
</dbReference>
<organism evidence="2 3">
    <name type="scientific">Caballeronia humi</name>
    <dbReference type="NCBI Taxonomy" id="326474"/>
    <lineage>
        <taxon>Bacteria</taxon>
        <taxon>Pseudomonadati</taxon>
        <taxon>Pseudomonadota</taxon>
        <taxon>Betaproteobacteria</taxon>
        <taxon>Burkholderiales</taxon>
        <taxon>Burkholderiaceae</taxon>
        <taxon>Caballeronia</taxon>
    </lineage>
</organism>